<organism evidence="3 4">
    <name type="scientific">Collybiopsis luxurians FD-317 M1</name>
    <dbReference type="NCBI Taxonomy" id="944289"/>
    <lineage>
        <taxon>Eukaryota</taxon>
        <taxon>Fungi</taxon>
        <taxon>Dikarya</taxon>
        <taxon>Basidiomycota</taxon>
        <taxon>Agaricomycotina</taxon>
        <taxon>Agaricomycetes</taxon>
        <taxon>Agaricomycetidae</taxon>
        <taxon>Agaricales</taxon>
        <taxon>Marasmiineae</taxon>
        <taxon>Omphalotaceae</taxon>
        <taxon>Collybiopsis</taxon>
        <taxon>Collybiopsis luxurians</taxon>
    </lineage>
</organism>
<dbReference type="OrthoDB" id="3183258at2759"/>
<feature type="transmembrane region" description="Helical" evidence="1">
    <location>
        <begin position="122"/>
        <end position="143"/>
    </location>
</feature>
<dbReference type="InterPro" id="IPR045339">
    <property type="entry name" value="DUF6534"/>
</dbReference>
<evidence type="ECO:0000256" key="1">
    <source>
        <dbReference type="SAM" id="Phobius"/>
    </source>
</evidence>
<dbReference type="HOGENOM" id="CLU_046025_2_0_1"/>
<dbReference type="Pfam" id="PF20152">
    <property type="entry name" value="DUF6534"/>
    <property type="match status" value="1"/>
</dbReference>
<feature type="transmembrane region" description="Helical" evidence="1">
    <location>
        <begin position="49"/>
        <end position="70"/>
    </location>
</feature>
<feature type="transmembrane region" description="Helical" evidence="1">
    <location>
        <begin position="90"/>
        <end position="110"/>
    </location>
</feature>
<keyword evidence="1" id="KW-0812">Transmembrane</keyword>
<dbReference type="PANTHER" id="PTHR40465">
    <property type="entry name" value="CHROMOSOME 1, WHOLE GENOME SHOTGUN SEQUENCE"/>
    <property type="match status" value="1"/>
</dbReference>
<protein>
    <recommendedName>
        <fullName evidence="2">DUF6534 domain-containing protein</fullName>
    </recommendedName>
</protein>
<reference evidence="3 4" key="1">
    <citation type="submission" date="2014-04" db="EMBL/GenBank/DDBJ databases">
        <title>Evolutionary Origins and Diversification of the Mycorrhizal Mutualists.</title>
        <authorList>
            <consortium name="DOE Joint Genome Institute"/>
            <consortium name="Mycorrhizal Genomics Consortium"/>
            <person name="Kohler A."/>
            <person name="Kuo A."/>
            <person name="Nagy L.G."/>
            <person name="Floudas D."/>
            <person name="Copeland A."/>
            <person name="Barry K.W."/>
            <person name="Cichocki N."/>
            <person name="Veneault-Fourrey C."/>
            <person name="LaButti K."/>
            <person name="Lindquist E.A."/>
            <person name="Lipzen A."/>
            <person name="Lundell T."/>
            <person name="Morin E."/>
            <person name="Murat C."/>
            <person name="Riley R."/>
            <person name="Ohm R."/>
            <person name="Sun H."/>
            <person name="Tunlid A."/>
            <person name="Henrissat B."/>
            <person name="Grigoriev I.V."/>
            <person name="Hibbett D.S."/>
            <person name="Martin F."/>
        </authorList>
    </citation>
    <scope>NUCLEOTIDE SEQUENCE [LARGE SCALE GENOMIC DNA]</scope>
    <source>
        <strain evidence="3 4">FD-317 M1</strain>
    </source>
</reference>
<evidence type="ECO:0000313" key="3">
    <source>
        <dbReference type="EMBL" id="KIK50779.1"/>
    </source>
</evidence>
<sequence>MAIGLGPAEVAHGPLFIGFVFNVTLFGVLTGQVHHYFDTYRQDRTWMKGLVYLIYLMNIVNTVFMAEYLYNSLILHFDDPQYLTRANWVFSTDPAMTGIISFCVQAFFTWRVKVLTSSKWPALLILSLSLTSITGSLATAVNVTRHPVFTQFSVFKVKSVFVSPVCHPDTPPCRNGCFCGYLEQLSAMFLLRSSSSYICEILLPIVSVYYLTIVGRRKHKTGFKTSDQLVDRIIRLTVQTGLITTVCAIVDAIMYLVDPTGTHLIFNLPLAKLYSVTLLSSLNSREGWAFNSSNYSDSVSRSMTGGIRTGRTHKKTEVHISTTTTPEVFVEARSISTMTWKEVMAIPREMRATVAVDAAGEAVDDAARDLMSQQDKATLKAGLYCGIPAASLTRMTWSWTLRLGEQPSCSPRVILTEQ</sequence>
<evidence type="ECO:0000259" key="2">
    <source>
        <dbReference type="Pfam" id="PF20152"/>
    </source>
</evidence>
<dbReference type="EMBL" id="KN834885">
    <property type="protein sequence ID" value="KIK50779.1"/>
    <property type="molecule type" value="Genomic_DNA"/>
</dbReference>
<dbReference type="Proteomes" id="UP000053593">
    <property type="component" value="Unassembled WGS sequence"/>
</dbReference>
<proteinExistence type="predicted"/>
<dbReference type="PANTHER" id="PTHR40465:SF1">
    <property type="entry name" value="DUF6534 DOMAIN-CONTAINING PROTEIN"/>
    <property type="match status" value="1"/>
</dbReference>
<keyword evidence="1" id="KW-1133">Transmembrane helix</keyword>
<feature type="transmembrane region" description="Helical" evidence="1">
    <location>
        <begin position="15"/>
        <end position="37"/>
    </location>
</feature>
<evidence type="ECO:0000313" key="4">
    <source>
        <dbReference type="Proteomes" id="UP000053593"/>
    </source>
</evidence>
<dbReference type="AlphaFoldDB" id="A0A0D0BMR2"/>
<feature type="domain" description="DUF6534" evidence="2">
    <location>
        <begin position="197"/>
        <end position="286"/>
    </location>
</feature>
<feature type="transmembrane region" description="Helical" evidence="1">
    <location>
        <begin position="236"/>
        <end position="257"/>
    </location>
</feature>
<gene>
    <name evidence="3" type="ORF">GYMLUDRAFT_252678</name>
</gene>
<keyword evidence="4" id="KW-1185">Reference proteome</keyword>
<keyword evidence="1" id="KW-0472">Membrane</keyword>
<accession>A0A0D0BMR2</accession>
<feature type="transmembrane region" description="Helical" evidence="1">
    <location>
        <begin position="195"/>
        <end position="215"/>
    </location>
</feature>
<name>A0A0D0BMR2_9AGAR</name>